<dbReference type="KEGG" id="kps:KPNJ2_00495"/>
<dbReference type="GO" id="GO:0005694">
    <property type="term" value="C:chromosome"/>
    <property type="evidence" value="ECO:0007669"/>
    <property type="project" value="InterPro"/>
</dbReference>
<dbReference type="InterPro" id="IPR000380">
    <property type="entry name" value="Topo_IA"/>
</dbReference>
<dbReference type="GO" id="GO:0006265">
    <property type="term" value="P:DNA topological change"/>
    <property type="evidence" value="ECO:0007669"/>
    <property type="project" value="InterPro"/>
</dbReference>
<keyword evidence="2" id="KW-0413">Isomerase</keyword>
<feature type="domain" description="DNA topoisomerase type IA zn finger" evidence="1">
    <location>
        <begin position="76"/>
        <end position="113"/>
    </location>
</feature>
<feature type="domain" description="DNA topoisomerase type IA zn finger" evidence="1">
    <location>
        <begin position="120"/>
        <end position="157"/>
    </location>
</feature>
<feature type="domain" description="DNA topoisomerase type IA zn finger" evidence="1">
    <location>
        <begin position="160"/>
        <end position="183"/>
    </location>
</feature>
<dbReference type="InterPro" id="IPR013498">
    <property type="entry name" value="Topo_IA_Znf"/>
</dbReference>
<reference evidence="2 3" key="1">
    <citation type="journal article" date="2014" name="Proc. Natl. Acad. Sci. U.S.A.">
        <title>Molecular dissection of the evolution of carbapenem-resistant multilocus sequence type 258 Klebsiella pneumoniae.</title>
        <authorList>
            <person name="Deleo F.R."/>
            <person name="Chen L."/>
            <person name="Porcella S.F."/>
            <person name="Martens C.A."/>
            <person name="Kobayashi S.D."/>
            <person name="Porter A.R."/>
            <person name="Chavda K.D."/>
            <person name="Jacobs M.R."/>
            <person name="Mathema B."/>
            <person name="Olsen R.J."/>
            <person name="Bonomo R.A."/>
            <person name="Musser J.M."/>
            <person name="Kreiswirth B.N."/>
        </authorList>
    </citation>
    <scope>NUCLEOTIDE SEQUENCE [LARGE SCALE GENOMIC DNA]</scope>
    <source>
        <strain evidence="2">30684/NJST258_2</strain>
    </source>
</reference>
<dbReference type="PANTHER" id="PTHR42785:SF1">
    <property type="entry name" value="DNA TOPOISOMERASE"/>
    <property type="match status" value="1"/>
</dbReference>
<evidence type="ECO:0000313" key="3">
    <source>
        <dbReference type="Proteomes" id="UP000019586"/>
    </source>
</evidence>
<dbReference type="Pfam" id="PF01396">
    <property type="entry name" value="Zn_ribbon_Top1"/>
    <property type="match status" value="4"/>
</dbReference>
<dbReference type="Gene3D" id="3.30.65.10">
    <property type="entry name" value="Bacterial Topoisomerase I, domain 1"/>
    <property type="match status" value="3"/>
</dbReference>
<feature type="domain" description="DNA topoisomerase type IA zn finger" evidence="1">
    <location>
        <begin position="28"/>
        <end position="64"/>
    </location>
</feature>
<dbReference type="FunFam" id="3.30.65.10:FF:000005">
    <property type="entry name" value="Predicted DNA topoisomerase"/>
    <property type="match status" value="1"/>
</dbReference>
<dbReference type="EMBL" id="CP006918">
    <property type="protein sequence ID" value="AHM77275.1"/>
    <property type="molecule type" value="Genomic_DNA"/>
</dbReference>
<dbReference type="HOGENOM" id="CLU_104661_0_0_6"/>
<dbReference type="SUPFAM" id="SSF57783">
    <property type="entry name" value="Zinc beta-ribbon"/>
    <property type="match status" value="2"/>
</dbReference>
<dbReference type="PATRIC" id="fig|1420013.3.peg.468"/>
<dbReference type="GO" id="GO:0003677">
    <property type="term" value="F:DNA binding"/>
    <property type="evidence" value="ECO:0007669"/>
    <property type="project" value="InterPro"/>
</dbReference>
<accession>W8UE07</accession>
<evidence type="ECO:0000259" key="1">
    <source>
        <dbReference type="Pfam" id="PF01396"/>
    </source>
</evidence>
<dbReference type="PANTHER" id="PTHR42785">
    <property type="entry name" value="DNA TOPOISOMERASE, TYPE IA, CORE"/>
    <property type="match status" value="1"/>
</dbReference>
<evidence type="ECO:0000313" key="2">
    <source>
        <dbReference type="EMBL" id="AHM77275.1"/>
    </source>
</evidence>
<proteinExistence type="predicted"/>
<name>W8UE07_KLEPN</name>
<protein>
    <submittedName>
        <fullName evidence="2">Zn-finger domain associated with topoisomerase type I</fullName>
    </submittedName>
</protein>
<dbReference type="GO" id="GO:0003917">
    <property type="term" value="F:DNA topoisomerase type I (single strand cut, ATP-independent) activity"/>
    <property type="evidence" value="ECO:0007669"/>
    <property type="project" value="InterPro"/>
</dbReference>
<gene>
    <name evidence="2" type="ORF">KPNJ2_00495</name>
</gene>
<dbReference type="AlphaFoldDB" id="W8UE07"/>
<dbReference type="Proteomes" id="UP000019586">
    <property type="component" value="Chromosome"/>
</dbReference>
<sequence length="195" mass="21817">MKVCCINLLQQHRVVMTKSALFSVRKNEPCPQCGAELVIRSGKHGPFLGCSHYPDCDYIRPLKSQADGHIVKVLEGQECPSCGAVMVLRQGRFGMFIGCSRYPECEHTELIDKPDETAIACPQCGQGHLVQRRSRFGKTFHSCDRYPDCQFVINFKPVAGECPECHYPLLIEKKTAQGLRRFCASKQCGKPIPAE</sequence>
<organism evidence="2 3">
    <name type="scientific">Klebsiella pneumoniae 30684/NJST258_2</name>
    <dbReference type="NCBI Taxonomy" id="1420013"/>
    <lineage>
        <taxon>Bacteria</taxon>
        <taxon>Pseudomonadati</taxon>
        <taxon>Pseudomonadota</taxon>
        <taxon>Gammaproteobacteria</taxon>
        <taxon>Enterobacterales</taxon>
        <taxon>Enterobacteriaceae</taxon>
        <taxon>Klebsiella/Raoultella group</taxon>
        <taxon>Klebsiella</taxon>
        <taxon>Klebsiella pneumoniae complex</taxon>
    </lineage>
</organism>